<evidence type="ECO:0000259" key="14">
    <source>
        <dbReference type="Pfam" id="PF02163"/>
    </source>
</evidence>
<dbReference type="PANTHER" id="PTHR39188:SF3">
    <property type="entry name" value="STAGE IV SPORULATION PROTEIN FB"/>
    <property type="match status" value="1"/>
</dbReference>
<accession>A0A9D1LS03</accession>
<dbReference type="GO" id="GO:0008237">
    <property type="term" value="F:metallopeptidase activity"/>
    <property type="evidence" value="ECO:0007669"/>
    <property type="project" value="UniProtKB-KW"/>
</dbReference>
<comment type="cofactor">
    <cofactor evidence="1">
        <name>Zn(2+)</name>
        <dbReference type="ChEBI" id="CHEBI:29105"/>
    </cofactor>
</comment>
<keyword evidence="6" id="KW-0479">Metal-binding</keyword>
<gene>
    <name evidence="15" type="ORF">IAC59_06940</name>
</gene>
<protein>
    <recommendedName>
        <fullName evidence="14">Peptidase M50 domain-containing protein</fullName>
    </recommendedName>
</protein>
<feature type="compositionally biased region" description="Polar residues" evidence="12">
    <location>
        <begin position="97"/>
        <end position="110"/>
    </location>
</feature>
<feature type="compositionally biased region" description="Polar residues" evidence="12">
    <location>
        <begin position="143"/>
        <end position="158"/>
    </location>
</feature>
<dbReference type="GO" id="GO:0046872">
    <property type="term" value="F:metal ion binding"/>
    <property type="evidence" value="ECO:0007669"/>
    <property type="project" value="UniProtKB-KW"/>
</dbReference>
<feature type="domain" description="Peptidase M50" evidence="14">
    <location>
        <begin position="253"/>
        <end position="319"/>
    </location>
</feature>
<feature type="region of interest" description="Disordered" evidence="12">
    <location>
        <begin position="79"/>
        <end position="211"/>
    </location>
</feature>
<evidence type="ECO:0000256" key="4">
    <source>
        <dbReference type="ARBA" id="ARBA00022670"/>
    </source>
</evidence>
<evidence type="ECO:0000313" key="16">
    <source>
        <dbReference type="Proteomes" id="UP000824123"/>
    </source>
</evidence>
<evidence type="ECO:0000256" key="11">
    <source>
        <dbReference type="ARBA" id="ARBA00023136"/>
    </source>
</evidence>
<evidence type="ECO:0000256" key="12">
    <source>
        <dbReference type="SAM" id="MobiDB-lite"/>
    </source>
</evidence>
<feature type="compositionally biased region" description="Basic and acidic residues" evidence="12">
    <location>
        <begin position="183"/>
        <end position="197"/>
    </location>
</feature>
<evidence type="ECO:0000256" key="10">
    <source>
        <dbReference type="ARBA" id="ARBA00023049"/>
    </source>
</evidence>
<reference evidence="15" key="2">
    <citation type="journal article" date="2021" name="PeerJ">
        <title>Extensive microbial diversity within the chicken gut microbiome revealed by metagenomics and culture.</title>
        <authorList>
            <person name="Gilroy R."/>
            <person name="Ravi A."/>
            <person name="Getino M."/>
            <person name="Pursley I."/>
            <person name="Horton D.L."/>
            <person name="Alikhan N.F."/>
            <person name="Baker D."/>
            <person name="Gharbi K."/>
            <person name="Hall N."/>
            <person name="Watson M."/>
            <person name="Adriaenssens E.M."/>
            <person name="Foster-Nyarko E."/>
            <person name="Jarju S."/>
            <person name="Secka A."/>
            <person name="Antonio M."/>
            <person name="Oren A."/>
            <person name="Chaudhuri R.R."/>
            <person name="La Ragione R."/>
            <person name="Hildebrand F."/>
            <person name="Pallen M.J."/>
        </authorList>
    </citation>
    <scope>NUCLEOTIDE SEQUENCE</scope>
    <source>
        <strain evidence="15">ChiSxjej2B14-8506</strain>
    </source>
</reference>
<evidence type="ECO:0000256" key="2">
    <source>
        <dbReference type="ARBA" id="ARBA00004141"/>
    </source>
</evidence>
<dbReference type="EMBL" id="DVNK01000041">
    <property type="protein sequence ID" value="HIU46979.1"/>
    <property type="molecule type" value="Genomic_DNA"/>
</dbReference>
<dbReference type="AlphaFoldDB" id="A0A9D1LS03"/>
<feature type="compositionally biased region" description="Polar residues" evidence="12">
    <location>
        <begin position="198"/>
        <end position="210"/>
    </location>
</feature>
<keyword evidence="8" id="KW-0862">Zinc</keyword>
<proteinExistence type="inferred from homology"/>
<comment type="subcellular location">
    <subcellularLocation>
        <location evidence="2">Membrane</location>
        <topology evidence="2">Multi-pass membrane protein</topology>
    </subcellularLocation>
</comment>
<organism evidence="15 16">
    <name type="scientific">Candidatus Fimadaptatus faecigallinarum</name>
    <dbReference type="NCBI Taxonomy" id="2840814"/>
    <lineage>
        <taxon>Bacteria</taxon>
        <taxon>Bacillati</taxon>
        <taxon>Bacillota</taxon>
        <taxon>Clostridia</taxon>
        <taxon>Eubacteriales</taxon>
        <taxon>Candidatus Fimadaptatus</taxon>
    </lineage>
</organism>
<sequence length="507" mass="52385">MARGLVSAFRAFFKREFAPIDYGDAEDAGAEVHEYDLTSERLARLDAAEAGVALVQPDRSTAGAVRRGEAEANACVPIAGNAGRPVRSGGGRLAQGANASDAYNSGNQVVRSGGGRSAQSANASDAYNSSNQVVGSGGARSAQGANASDAYNSSNQVMRSGGARSAQGAEASAYTTSGQYVRSADRHTARAAADGRKSTSTGTRQDNASSAKHVRERVPLIARGSFVSVHPALLGLVVLALLLGQGQLMALTVAALAVHELAHIACARALGVPLNRLRLTPLGAALELDPRLMTPRQEALIAGAGPLASVITVGVLCLLMGHGLNDALLRDAAGIALALALFNLMPASPLDGGRLLHAYARGRLGERRAGDVCGALGMGLAVLLMVGVLLSAFSGVIPLMLMAASISMFTLAAGEFLGDAQTAWQLAWRHCDELGRGACLPVRVIAVDGSTPARALLGKLRRGATTVFRVTDDRMRCLGEIGEAELISRCVDSPDVEIRRLVATPGR</sequence>
<evidence type="ECO:0000313" key="15">
    <source>
        <dbReference type="EMBL" id="HIU46979.1"/>
    </source>
</evidence>
<evidence type="ECO:0000256" key="13">
    <source>
        <dbReference type="SAM" id="Phobius"/>
    </source>
</evidence>
<comment type="similarity">
    <text evidence="3">Belongs to the peptidase M50B family.</text>
</comment>
<dbReference type="InterPro" id="IPR008915">
    <property type="entry name" value="Peptidase_M50"/>
</dbReference>
<keyword evidence="11 13" id="KW-0472">Membrane</keyword>
<keyword evidence="4" id="KW-0645">Protease</keyword>
<keyword evidence="9 13" id="KW-1133">Transmembrane helix</keyword>
<evidence type="ECO:0000256" key="9">
    <source>
        <dbReference type="ARBA" id="ARBA00022989"/>
    </source>
</evidence>
<evidence type="ECO:0000256" key="1">
    <source>
        <dbReference type="ARBA" id="ARBA00001947"/>
    </source>
</evidence>
<evidence type="ECO:0000256" key="5">
    <source>
        <dbReference type="ARBA" id="ARBA00022692"/>
    </source>
</evidence>
<name>A0A9D1LS03_9FIRM</name>
<reference evidence="15" key="1">
    <citation type="submission" date="2020-10" db="EMBL/GenBank/DDBJ databases">
        <authorList>
            <person name="Gilroy R."/>
        </authorList>
    </citation>
    <scope>NUCLEOTIDE SEQUENCE</scope>
    <source>
        <strain evidence="15">ChiSxjej2B14-8506</strain>
    </source>
</reference>
<evidence type="ECO:0000256" key="6">
    <source>
        <dbReference type="ARBA" id="ARBA00022723"/>
    </source>
</evidence>
<dbReference type="Pfam" id="PF02163">
    <property type="entry name" value="Peptidase_M50"/>
    <property type="match status" value="1"/>
</dbReference>
<feature type="transmembrane region" description="Helical" evidence="13">
    <location>
        <begin position="299"/>
        <end position="321"/>
    </location>
</feature>
<dbReference type="PANTHER" id="PTHR39188">
    <property type="entry name" value="MEMBRANE-ASSOCIATED ZINC METALLOPROTEASE M50B"/>
    <property type="match status" value="1"/>
</dbReference>
<feature type="transmembrane region" description="Helical" evidence="13">
    <location>
        <begin position="327"/>
        <end position="348"/>
    </location>
</feature>
<keyword evidence="7" id="KW-0378">Hydrolase</keyword>
<comment type="caution">
    <text evidence="15">The sequence shown here is derived from an EMBL/GenBank/DDBJ whole genome shotgun (WGS) entry which is preliminary data.</text>
</comment>
<evidence type="ECO:0000256" key="8">
    <source>
        <dbReference type="ARBA" id="ARBA00022833"/>
    </source>
</evidence>
<evidence type="ECO:0000256" key="7">
    <source>
        <dbReference type="ARBA" id="ARBA00022801"/>
    </source>
</evidence>
<dbReference type="Proteomes" id="UP000824123">
    <property type="component" value="Unassembled WGS sequence"/>
</dbReference>
<evidence type="ECO:0000256" key="3">
    <source>
        <dbReference type="ARBA" id="ARBA00007931"/>
    </source>
</evidence>
<feature type="compositionally biased region" description="Low complexity" evidence="12">
    <location>
        <begin position="117"/>
        <end position="131"/>
    </location>
</feature>
<keyword evidence="5 13" id="KW-0812">Transmembrane</keyword>
<keyword evidence="10" id="KW-0482">Metalloprotease</keyword>
<feature type="transmembrane region" description="Helical" evidence="13">
    <location>
        <begin position="369"/>
        <end position="390"/>
    </location>
</feature>
<dbReference type="GO" id="GO:0006508">
    <property type="term" value="P:proteolysis"/>
    <property type="evidence" value="ECO:0007669"/>
    <property type="project" value="UniProtKB-KW"/>
</dbReference>
<dbReference type="GO" id="GO:0016020">
    <property type="term" value="C:membrane"/>
    <property type="evidence" value="ECO:0007669"/>
    <property type="project" value="UniProtKB-SubCell"/>
</dbReference>